<name>A0ACB7ZZG9_9AGAM</name>
<dbReference type="EMBL" id="MU268002">
    <property type="protein sequence ID" value="KAH7906564.1"/>
    <property type="molecule type" value="Genomic_DNA"/>
</dbReference>
<gene>
    <name evidence="1" type="ORF">BJ138DRAFT_1105046</name>
</gene>
<evidence type="ECO:0000313" key="2">
    <source>
        <dbReference type="Proteomes" id="UP000790377"/>
    </source>
</evidence>
<proteinExistence type="predicted"/>
<evidence type="ECO:0000313" key="1">
    <source>
        <dbReference type="EMBL" id="KAH7906564.1"/>
    </source>
</evidence>
<comment type="caution">
    <text evidence="1">The sequence shown here is derived from an EMBL/GenBank/DDBJ whole genome shotgun (WGS) entry which is preliminary data.</text>
</comment>
<keyword evidence="2" id="KW-1185">Reference proteome</keyword>
<sequence>MPLPLRTVALLALSYLSSGLGTLASPTSATAGTPSAPVVDLGYAEYQGAVDPSTNITSFLSMRYASPPTGDLRFAAPQAPPNTTGVQQATEMPSMCYQSIYGQMETAPVPVYGFNKRDTTTPAQSEDCLFLNVWVPPNQLPAEPLTSGGLPVVVWIHGGGFNIANRYVSGYAAAYDGADLLYHADNGVVAVVLQYRLGIFGFLAGNEVKEGGALNAGLLDQNFALQWVQKNIAAFGGDPAKVTIWGESAGAGSVMQHIVAHEGNTQPPLFRAGITSSTFQPSQYYYNDRIPQMYYNETVTYTGCSSSTDTLSCLREVNVTTMEDANNYLAGTAFWDTYVFAPVVDGTFIVERPSVTLAKGTVNGDGLLSIGNSHEGNDFVNPNETLSITDYVSQLFPDLTSVQVQEAAYLYSSFGTPLNQAYEVMGDTILVCPTYFLLEAFQGRAYKGIFAIPPGLHGDDVAYYFDTTPPPYNNTAFINAFSESFMSFVMTGNVNAKFDPTNITPYWNEYFIGETEMLFNQTEAYEPYVVPVTTDPGLLERCSYVFSEDIQIQKVNWLVSLRSQESAWILELSREYHFYFRWRHTRLCFVEFLSSSVAEQRVSLCFSIDWAMSVDAAATGGNVSAPIVNLGYAQYQGALDTTTNITSFLSIRYAAPPLGDLRFQAPQPPLTAAGVQQATMNPDSCYQAWFGTSNTAPVSIHGFNRRQSTTPTSSEDCLYLNVFVPGEMPAEPAAPGSGLPVLVWIHGGGYVAEYAELYDGADLVADSHNGVVTVVMQYRLGSDRSSTNHTTSGFLSGNEVKAGGALNAGLLDQTFALQWVQDHIALFGGDPSHVTIWGESAGAGSVIQHIVANGGNTQPPLFSGAITSSTFLPSQYYYNDRLPQLLYDEVVSMTGCASSDDTFACLQTVDATTLQNANYDLAETGFFGTFVFVPVVDGTYIVERPSETLSKGKVNGDILLSVGNVNEGNTFVDANETLNITNYVAQLFPDLTSVQVQKAVHIYQSYGTPLEQAIAVMGDCTYLCVPHILSASSIPRAFMEGMTTYSFTQGIFAIPPAYHGNDAAYYFNNSSTHFLNHSSLAMSYNVNAKYDPTNITPYWDEYYVGETEMLFNRTEDYVPAVMPVTTDPNLLQRCAFWQSVAGMTAQ</sequence>
<dbReference type="Proteomes" id="UP000790377">
    <property type="component" value="Unassembled WGS sequence"/>
</dbReference>
<protein>
    <submittedName>
        <fullName evidence="1">Alpha/Beta hydrolase protein</fullName>
    </submittedName>
</protein>
<organism evidence="1 2">
    <name type="scientific">Hygrophoropsis aurantiaca</name>
    <dbReference type="NCBI Taxonomy" id="72124"/>
    <lineage>
        <taxon>Eukaryota</taxon>
        <taxon>Fungi</taxon>
        <taxon>Dikarya</taxon>
        <taxon>Basidiomycota</taxon>
        <taxon>Agaricomycotina</taxon>
        <taxon>Agaricomycetes</taxon>
        <taxon>Agaricomycetidae</taxon>
        <taxon>Boletales</taxon>
        <taxon>Coniophorineae</taxon>
        <taxon>Hygrophoropsidaceae</taxon>
        <taxon>Hygrophoropsis</taxon>
    </lineage>
</organism>
<accession>A0ACB7ZZG9</accession>
<keyword evidence="1" id="KW-0378">Hydrolase</keyword>
<reference evidence="1" key="1">
    <citation type="journal article" date="2021" name="New Phytol.">
        <title>Evolutionary innovations through gain and loss of genes in the ectomycorrhizal Boletales.</title>
        <authorList>
            <person name="Wu G."/>
            <person name="Miyauchi S."/>
            <person name="Morin E."/>
            <person name="Kuo A."/>
            <person name="Drula E."/>
            <person name="Varga T."/>
            <person name="Kohler A."/>
            <person name="Feng B."/>
            <person name="Cao Y."/>
            <person name="Lipzen A."/>
            <person name="Daum C."/>
            <person name="Hundley H."/>
            <person name="Pangilinan J."/>
            <person name="Johnson J."/>
            <person name="Barry K."/>
            <person name="LaButti K."/>
            <person name="Ng V."/>
            <person name="Ahrendt S."/>
            <person name="Min B."/>
            <person name="Choi I.G."/>
            <person name="Park H."/>
            <person name="Plett J.M."/>
            <person name="Magnuson J."/>
            <person name="Spatafora J.W."/>
            <person name="Nagy L.G."/>
            <person name="Henrissat B."/>
            <person name="Grigoriev I.V."/>
            <person name="Yang Z.L."/>
            <person name="Xu J."/>
            <person name="Martin F.M."/>
        </authorList>
    </citation>
    <scope>NUCLEOTIDE SEQUENCE</scope>
    <source>
        <strain evidence="1">ATCC 28755</strain>
    </source>
</reference>